<keyword evidence="2" id="KW-1185">Reference proteome</keyword>
<comment type="caution">
    <text evidence="1">The sequence shown here is derived from an EMBL/GenBank/DDBJ whole genome shotgun (WGS) entry which is preliminary data.</text>
</comment>
<name>A0ABV6MAV3_9ACTN</name>
<dbReference type="RefSeq" id="WP_377256730.1">
    <property type="nucleotide sequence ID" value="NZ_JBHLUH010000061.1"/>
</dbReference>
<reference evidence="1 2" key="1">
    <citation type="submission" date="2024-09" db="EMBL/GenBank/DDBJ databases">
        <authorList>
            <person name="Sun Q."/>
            <person name="Mori K."/>
        </authorList>
    </citation>
    <scope>NUCLEOTIDE SEQUENCE [LARGE SCALE GENOMIC DNA]</scope>
    <source>
        <strain evidence="1 2">TBRC 3947</strain>
    </source>
</reference>
<proteinExistence type="predicted"/>
<dbReference type="Proteomes" id="UP001589867">
    <property type="component" value="Unassembled WGS sequence"/>
</dbReference>
<accession>A0ABV6MAV3</accession>
<organism evidence="1 2">
    <name type="scientific">Phytohabitans kaempferiae</name>
    <dbReference type="NCBI Taxonomy" id="1620943"/>
    <lineage>
        <taxon>Bacteria</taxon>
        <taxon>Bacillati</taxon>
        <taxon>Actinomycetota</taxon>
        <taxon>Actinomycetes</taxon>
        <taxon>Micromonosporales</taxon>
        <taxon>Micromonosporaceae</taxon>
    </lineage>
</organism>
<evidence type="ECO:0000313" key="1">
    <source>
        <dbReference type="EMBL" id="MFC0531751.1"/>
    </source>
</evidence>
<evidence type="ECO:0000313" key="2">
    <source>
        <dbReference type="Proteomes" id="UP001589867"/>
    </source>
</evidence>
<sequence>MTTTGYGWDEQRGVFVHPESTPYVSGPRPLPQSLDHLEEREYVSNMSVEGRWPTVVRLTHTWQNVVDMGGRRYMYHYYRDALNVYDITDPTARDLILEKRYGPGEGEFGAAAIAYNERLGAWIMVQSFEVPRTYGPDSDKYRDPSVLPRLMSVPGFRGIRVYELTSPTDWKLLAEVPTGPVDPATGIHQGSGGVDTPGYDGGRYLYVSAAPDDTYINQEFATYPYTPAQLIYDLSDPGRPELVSTWWVPGQRIGETEAYESWSRHGNRTSWIGARVPTSVPVSPERGGRYGYAVMGGLGLYILDLADPAAPKVAGHLELPHSWAGIEGDVVDTSRVASRGVVFVNGGPMNEDGFEPYKEIYVIDVADPTAPRIVSTFPRPAPPPEAPYRDFVFRRGKFGPKRFGSNAHPGTADPNLALYSFGNAGVQMFDISDVRSPAQAGYFVPRMTDELDNPRSYLVPTESIFVEWDRRLVWAFTNSGMYLLTSPLLGEPRLDLGGGR</sequence>
<protein>
    <submittedName>
        <fullName evidence="1">LVIVD repeat-containing protein</fullName>
    </submittedName>
</protein>
<gene>
    <name evidence="1" type="ORF">ACFFIA_29300</name>
</gene>
<dbReference type="EMBL" id="JBHLUH010000061">
    <property type="protein sequence ID" value="MFC0531751.1"/>
    <property type="molecule type" value="Genomic_DNA"/>
</dbReference>